<comment type="subcellular location">
    <subcellularLocation>
        <location evidence="1">Cytoplasm</location>
    </subcellularLocation>
</comment>
<dbReference type="RefSeq" id="WP_101464417.1">
    <property type="nucleotide sequence ID" value="NZ_PJMW01000002.1"/>
</dbReference>
<protein>
    <submittedName>
        <fullName evidence="5">ESAT-6 protein secretion system EspG family protein</fullName>
    </submittedName>
</protein>
<dbReference type="AlphaFoldDB" id="A0A2N3V8A2"/>
<sequence>MSHTWEFTDVEFKVLWDRLVGGHMPRPLSFLSTTMLMYDFDQEKYDTWQRLQSEIDPALRTALDVLARPDVYLRLRAWNDRERDDAQRWVKARAARAGANGYVIRQLPGATPAHSGGFVLTDCGPHGLTEAILDMMPKVGPGKGGVIPLVTDRQPDHDPYAARASMVFDEADTGIARRSAEFFEIPADRTGTINILQNQSMFGSRGMHRDILVWRDLPDDGRYVIELPNENPTAAPISRADLADKVDSSIERMMSRVESHWEASA</sequence>
<reference evidence="5 6" key="1">
    <citation type="submission" date="2017-12" db="EMBL/GenBank/DDBJ databases">
        <title>Sequencing the genomes of 1000 Actinobacteria strains.</title>
        <authorList>
            <person name="Klenk H.-P."/>
        </authorList>
    </citation>
    <scope>NUCLEOTIDE SEQUENCE [LARGE SCALE GENOMIC DNA]</scope>
    <source>
        <strain evidence="5 6">DSM 44489</strain>
    </source>
</reference>
<gene>
    <name evidence="5" type="ORF">ATK86_2201</name>
</gene>
<proteinExistence type="inferred from homology"/>
<keyword evidence="6" id="KW-1185">Reference proteome</keyword>
<keyword evidence="4" id="KW-0143">Chaperone</keyword>
<evidence type="ECO:0000256" key="1">
    <source>
        <dbReference type="ARBA" id="ARBA00004496"/>
    </source>
</evidence>
<evidence type="ECO:0000313" key="5">
    <source>
        <dbReference type="EMBL" id="PKV77848.1"/>
    </source>
</evidence>
<evidence type="ECO:0000256" key="4">
    <source>
        <dbReference type="ARBA" id="ARBA00023186"/>
    </source>
</evidence>
<evidence type="ECO:0000256" key="2">
    <source>
        <dbReference type="ARBA" id="ARBA00006411"/>
    </source>
</evidence>
<dbReference type="EMBL" id="PJMW01000002">
    <property type="protein sequence ID" value="PKV77848.1"/>
    <property type="molecule type" value="Genomic_DNA"/>
</dbReference>
<keyword evidence="3" id="KW-0963">Cytoplasm</keyword>
<name>A0A2N3V8A2_9NOCA</name>
<evidence type="ECO:0000256" key="3">
    <source>
        <dbReference type="ARBA" id="ARBA00022490"/>
    </source>
</evidence>
<accession>A0A2N3V8A2</accession>
<evidence type="ECO:0000313" key="6">
    <source>
        <dbReference type="Proteomes" id="UP000233766"/>
    </source>
</evidence>
<comment type="similarity">
    <text evidence="2">Belongs to the EspG family.</text>
</comment>
<dbReference type="Proteomes" id="UP000233766">
    <property type="component" value="Unassembled WGS sequence"/>
</dbReference>
<dbReference type="Pfam" id="PF14011">
    <property type="entry name" value="ESX-1_EspG"/>
    <property type="match status" value="1"/>
</dbReference>
<organism evidence="5 6">
    <name type="scientific">Nocardia fluminea</name>
    <dbReference type="NCBI Taxonomy" id="134984"/>
    <lineage>
        <taxon>Bacteria</taxon>
        <taxon>Bacillati</taxon>
        <taxon>Actinomycetota</taxon>
        <taxon>Actinomycetes</taxon>
        <taxon>Mycobacteriales</taxon>
        <taxon>Nocardiaceae</taxon>
        <taxon>Nocardia</taxon>
    </lineage>
</organism>
<dbReference type="OrthoDB" id="4561431at2"/>
<comment type="caution">
    <text evidence="5">The sequence shown here is derived from an EMBL/GenBank/DDBJ whole genome shotgun (WGS) entry which is preliminary data.</text>
</comment>
<dbReference type="InterPro" id="IPR025734">
    <property type="entry name" value="EspG"/>
</dbReference>